<comment type="caution">
    <text evidence="2">The sequence shown here is derived from an EMBL/GenBank/DDBJ whole genome shotgun (WGS) entry which is preliminary data.</text>
</comment>
<gene>
    <name evidence="2" type="ORF">K490DRAFT_57638</name>
</gene>
<keyword evidence="3" id="KW-1185">Reference proteome</keyword>
<name>A0A9P4LZ92_9PEZI</name>
<evidence type="ECO:0000313" key="2">
    <source>
        <dbReference type="EMBL" id="KAF2086728.1"/>
    </source>
</evidence>
<protein>
    <submittedName>
        <fullName evidence="2">Uncharacterized protein</fullName>
    </submittedName>
</protein>
<feature type="compositionally biased region" description="Low complexity" evidence="1">
    <location>
        <begin position="397"/>
        <end position="411"/>
    </location>
</feature>
<feature type="compositionally biased region" description="Low complexity" evidence="1">
    <location>
        <begin position="357"/>
        <end position="369"/>
    </location>
</feature>
<evidence type="ECO:0000313" key="3">
    <source>
        <dbReference type="Proteomes" id="UP000799776"/>
    </source>
</evidence>
<evidence type="ECO:0000256" key="1">
    <source>
        <dbReference type="SAM" id="MobiDB-lite"/>
    </source>
</evidence>
<dbReference type="EMBL" id="ML978723">
    <property type="protein sequence ID" value="KAF2086728.1"/>
    <property type="molecule type" value="Genomic_DNA"/>
</dbReference>
<proteinExistence type="predicted"/>
<reference evidence="2" key="1">
    <citation type="journal article" date="2020" name="Stud. Mycol.">
        <title>101 Dothideomycetes genomes: a test case for predicting lifestyles and emergence of pathogens.</title>
        <authorList>
            <person name="Haridas S."/>
            <person name="Albert R."/>
            <person name="Binder M."/>
            <person name="Bloem J."/>
            <person name="Labutti K."/>
            <person name="Salamov A."/>
            <person name="Andreopoulos B."/>
            <person name="Baker S."/>
            <person name="Barry K."/>
            <person name="Bills G."/>
            <person name="Bluhm B."/>
            <person name="Cannon C."/>
            <person name="Castanera R."/>
            <person name="Culley D."/>
            <person name="Daum C."/>
            <person name="Ezra D."/>
            <person name="Gonzalez J."/>
            <person name="Henrissat B."/>
            <person name="Kuo A."/>
            <person name="Liang C."/>
            <person name="Lipzen A."/>
            <person name="Lutzoni F."/>
            <person name="Magnuson J."/>
            <person name="Mondo S."/>
            <person name="Nolan M."/>
            <person name="Ohm R."/>
            <person name="Pangilinan J."/>
            <person name="Park H.-J."/>
            <person name="Ramirez L."/>
            <person name="Alfaro M."/>
            <person name="Sun H."/>
            <person name="Tritt A."/>
            <person name="Yoshinaga Y."/>
            <person name="Zwiers L.-H."/>
            <person name="Turgeon B."/>
            <person name="Goodwin S."/>
            <person name="Spatafora J."/>
            <person name="Crous P."/>
            <person name="Grigoriev I."/>
        </authorList>
    </citation>
    <scope>NUCLEOTIDE SEQUENCE</scope>
    <source>
        <strain evidence="2">CBS 121410</strain>
    </source>
</reference>
<dbReference type="Proteomes" id="UP000799776">
    <property type="component" value="Unassembled WGS sequence"/>
</dbReference>
<sequence length="554" mass="55729">MVVAGVLAPFGNADMQDVAHMPVVLLSPIVFDGIPDTIAGEASLSCGRDTPLRCGFGCCPQGTTCLEGQGCCADGAECTLAPGTDVCRDSKIDDAFELYDDTASTQIQMRCPTSAPYCSSKQGLGIGCFPTYAYHDATLVARDAAVTAPPAQSTAQFETVQVLNPVTTFDVTFVEGVEVPLPSGTQTESICTGLASNAQTTFPFTYLCAQTASAPSLGHLPSKSGLGHALLPSVNLLPTAITADNTLTSLAGTSTTITSQATTTTSSVIESTISPQAVTATSSAVESTITSTVEVEYVSTGVSVIVSNDGTTTTTATSTLTSTSTFTLTKTSTETSELSGIADWVKTVTIWVPPNPSGNGSVSSSSSSSRMCSAKPISTAPNATMSSMSLSDTLVPSTASESSGAQAGSTSATMSSISLSDTFISGSTASTATMSSMPVSNTSLSTASESSGALAGSTSAVISSTSLSETFIASTARTSSGELAGSTTITTPTTTLPVTASTITPSASAASTSTEDIYGPGASSVFFGAGHAVKVQELATAPLITALLFVLNLF</sequence>
<feature type="region of interest" description="Disordered" evidence="1">
    <location>
        <begin position="355"/>
        <end position="411"/>
    </location>
</feature>
<dbReference type="OrthoDB" id="10686202at2759"/>
<feature type="compositionally biased region" description="Polar residues" evidence="1">
    <location>
        <begin position="379"/>
        <end position="396"/>
    </location>
</feature>
<organism evidence="2 3">
    <name type="scientific">Saccharata proteae CBS 121410</name>
    <dbReference type="NCBI Taxonomy" id="1314787"/>
    <lineage>
        <taxon>Eukaryota</taxon>
        <taxon>Fungi</taxon>
        <taxon>Dikarya</taxon>
        <taxon>Ascomycota</taxon>
        <taxon>Pezizomycotina</taxon>
        <taxon>Dothideomycetes</taxon>
        <taxon>Dothideomycetes incertae sedis</taxon>
        <taxon>Botryosphaeriales</taxon>
        <taxon>Saccharataceae</taxon>
        <taxon>Saccharata</taxon>
    </lineage>
</organism>
<dbReference type="AlphaFoldDB" id="A0A9P4LZ92"/>
<accession>A0A9P4LZ92</accession>